<comment type="caution">
    <text evidence="4">The sequence shown here is derived from an EMBL/GenBank/DDBJ whole genome shotgun (WGS) entry which is preliminary data.</text>
</comment>
<protein>
    <submittedName>
        <fullName evidence="4">GNAT family N-acetyltransferase</fullName>
    </submittedName>
</protein>
<accession>A0A9X8D3X7</accession>
<dbReference type="GO" id="GO:0016747">
    <property type="term" value="F:acyltransferase activity, transferring groups other than amino-acyl groups"/>
    <property type="evidence" value="ECO:0007669"/>
    <property type="project" value="InterPro"/>
</dbReference>
<dbReference type="InterPro" id="IPR050832">
    <property type="entry name" value="Bact_Acetyltransf"/>
</dbReference>
<dbReference type="PANTHER" id="PTHR43877:SF2">
    <property type="entry name" value="AMINOALKYLPHOSPHONATE N-ACETYLTRANSFERASE-RELATED"/>
    <property type="match status" value="1"/>
</dbReference>
<evidence type="ECO:0000313" key="4">
    <source>
        <dbReference type="EMBL" id="RIX78606.1"/>
    </source>
</evidence>
<evidence type="ECO:0000313" key="5">
    <source>
        <dbReference type="Proteomes" id="UP000265619"/>
    </source>
</evidence>
<dbReference type="OrthoDB" id="7356080at2"/>
<keyword evidence="2" id="KW-0012">Acyltransferase</keyword>
<dbReference type="SUPFAM" id="SSF55729">
    <property type="entry name" value="Acyl-CoA N-acyltransferases (Nat)"/>
    <property type="match status" value="1"/>
</dbReference>
<organism evidence="4 5">
    <name type="scientific">Acidovorax cavernicola</name>
    <dbReference type="NCBI Taxonomy" id="1675792"/>
    <lineage>
        <taxon>Bacteria</taxon>
        <taxon>Pseudomonadati</taxon>
        <taxon>Pseudomonadota</taxon>
        <taxon>Betaproteobacteria</taxon>
        <taxon>Burkholderiales</taxon>
        <taxon>Comamonadaceae</taxon>
        <taxon>Acidovorax</taxon>
    </lineage>
</organism>
<dbReference type="CDD" id="cd04301">
    <property type="entry name" value="NAT_SF"/>
    <property type="match status" value="1"/>
</dbReference>
<keyword evidence="1" id="KW-0808">Transferase</keyword>
<evidence type="ECO:0000256" key="1">
    <source>
        <dbReference type="ARBA" id="ARBA00022679"/>
    </source>
</evidence>
<gene>
    <name evidence="4" type="ORF">D3H34_16285</name>
</gene>
<dbReference type="Proteomes" id="UP000265619">
    <property type="component" value="Unassembled WGS sequence"/>
</dbReference>
<dbReference type="Gene3D" id="3.40.630.30">
    <property type="match status" value="1"/>
</dbReference>
<evidence type="ECO:0000259" key="3">
    <source>
        <dbReference type="PROSITE" id="PS51186"/>
    </source>
</evidence>
<dbReference type="AlphaFoldDB" id="A0A9X8D3X7"/>
<dbReference type="PANTHER" id="PTHR43877">
    <property type="entry name" value="AMINOALKYLPHOSPHONATE N-ACETYLTRANSFERASE-RELATED-RELATED"/>
    <property type="match status" value="1"/>
</dbReference>
<dbReference type="Pfam" id="PF00583">
    <property type="entry name" value="Acetyltransf_1"/>
    <property type="match status" value="1"/>
</dbReference>
<feature type="domain" description="N-acetyltransferase" evidence="3">
    <location>
        <begin position="3"/>
        <end position="149"/>
    </location>
</feature>
<dbReference type="RefSeq" id="WP_119554760.1">
    <property type="nucleotide sequence ID" value="NZ_QXMN01000019.1"/>
</dbReference>
<dbReference type="EMBL" id="QXMN01000019">
    <property type="protein sequence ID" value="RIX78606.1"/>
    <property type="molecule type" value="Genomic_DNA"/>
</dbReference>
<keyword evidence="5" id="KW-1185">Reference proteome</keyword>
<sequence>MNTIYRQAIPEDTPACLDLRGRTRENAFSVDALEALGITLESWQAGIADGSLPGYVAQVDDELVGYCFGARDTGEIAVLALLPAHEGQGIGKALLALMVDEFKRLGFQRLFLGCSPDPAVRSHGFYRRLGWKPTGEFDAAGDEVLEYHL</sequence>
<name>A0A9X8D3X7_9BURK</name>
<evidence type="ECO:0000256" key="2">
    <source>
        <dbReference type="ARBA" id="ARBA00023315"/>
    </source>
</evidence>
<dbReference type="PROSITE" id="PS51186">
    <property type="entry name" value="GNAT"/>
    <property type="match status" value="1"/>
</dbReference>
<dbReference type="InterPro" id="IPR016181">
    <property type="entry name" value="Acyl_CoA_acyltransferase"/>
</dbReference>
<proteinExistence type="predicted"/>
<reference evidence="4 5" key="1">
    <citation type="submission" date="2018-09" db="EMBL/GenBank/DDBJ databases">
        <title>Acidovorax cavernicola nov. sp. isolated from Gruta de las Maravillas (Aracena, Spain).</title>
        <authorList>
            <person name="Jurado V."/>
            <person name="Gutierrez-Patricio S."/>
            <person name="Gonzalez-Pimentel J.L."/>
            <person name="Miller A.Z."/>
            <person name="Laiz L."/>
            <person name="Saiz-Jimenez C."/>
        </authorList>
    </citation>
    <scope>NUCLEOTIDE SEQUENCE [LARGE SCALE GENOMIC DNA]</scope>
    <source>
        <strain evidence="4 5">1011MAR4D40.2</strain>
    </source>
</reference>
<dbReference type="InterPro" id="IPR000182">
    <property type="entry name" value="GNAT_dom"/>
</dbReference>